<keyword evidence="3" id="KW-1185">Reference proteome</keyword>
<proteinExistence type="predicted"/>
<accession>A0ABR7X7X7</accession>
<sequence length="150" mass="16119">MKKIMIICAGLILFGFTTTRAQAVLDKIDRATDKADRAGHTADRTKSTGDKILGFFGKKKNSSSSSETKTTVKISGVDFATLRNINDKLQAVKGIESTKMKYGASGSSITLQHSGSTSDILKTLQKASPEVFAEKNIDGMDDGEISIKLK</sequence>
<feature type="chain" id="PRO_5046462114" description="DUF4252 domain-containing protein" evidence="1">
    <location>
        <begin position="24"/>
        <end position="150"/>
    </location>
</feature>
<keyword evidence="1" id="KW-0732">Signal</keyword>
<protein>
    <recommendedName>
        <fullName evidence="4">DUF4252 domain-containing protein</fullName>
    </recommendedName>
</protein>
<organism evidence="2 3">
    <name type="scientific">Mucilaginibacter rigui</name>
    <dbReference type="NCBI Taxonomy" id="534635"/>
    <lineage>
        <taxon>Bacteria</taxon>
        <taxon>Pseudomonadati</taxon>
        <taxon>Bacteroidota</taxon>
        <taxon>Sphingobacteriia</taxon>
        <taxon>Sphingobacteriales</taxon>
        <taxon>Sphingobacteriaceae</taxon>
        <taxon>Mucilaginibacter</taxon>
    </lineage>
</organism>
<comment type="caution">
    <text evidence="2">The sequence shown here is derived from an EMBL/GenBank/DDBJ whole genome shotgun (WGS) entry which is preliminary data.</text>
</comment>
<dbReference type="EMBL" id="JACWMW010000003">
    <property type="protein sequence ID" value="MBD1386698.1"/>
    <property type="molecule type" value="Genomic_DNA"/>
</dbReference>
<gene>
    <name evidence="2" type="ORF">IDJ75_15550</name>
</gene>
<dbReference type="Proteomes" id="UP000618754">
    <property type="component" value="Unassembled WGS sequence"/>
</dbReference>
<evidence type="ECO:0000256" key="1">
    <source>
        <dbReference type="SAM" id="SignalP"/>
    </source>
</evidence>
<feature type="signal peptide" evidence="1">
    <location>
        <begin position="1"/>
        <end position="23"/>
    </location>
</feature>
<evidence type="ECO:0000313" key="3">
    <source>
        <dbReference type="Proteomes" id="UP000618754"/>
    </source>
</evidence>
<reference evidence="2 3" key="1">
    <citation type="submission" date="2020-09" db="EMBL/GenBank/DDBJ databases">
        <title>Novel species of Mucilaginibacter isolated from a glacier on the Tibetan Plateau.</title>
        <authorList>
            <person name="Liu Q."/>
            <person name="Xin Y.-H."/>
        </authorList>
    </citation>
    <scope>NUCLEOTIDE SEQUENCE [LARGE SCALE GENOMIC DNA]</scope>
    <source>
        <strain evidence="2 3">CGMCC 1.13878</strain>
    </source>
</reference>
<name>A0ABR7X7X7_9SPHI</name>
<evidence type="ECO:0008006" key="4">
    <source>
        <dbReference type="Google" id="ProtNLM"/>
    </source>
</evidence>
<evidence type="ECO:0000313" key="2">
    <source>
        <dbReference type="EMBL" id="MBD1386698.1"/>
    </source>
</evidence>
<dbReference type="RefSeq" id="WP_191176534.1">
    <property type="nucleotide sequence ID" value="NZ_JACWMW010000003.1"/>
</dbReference>